<dbReference type="Gene3D" id="3.60.20.10">
    <property type="entry name" value="Glutamine Phosphoribosylpyrophosphate, subunit 1, domain 1"/>
    <property type="match status" value="1"/>
</dbReference>
<sequence>MSDPIKHECGIAMIRLRKPYQYYIDKYGTSLYGVNKLYQMLEKQSNRGQDGAGVSVIKIGVPPGIRYISRYRSIDNQPIAKIFKKINKKFQKSTKGHKDRIYDAQWLKENVAFTGEVLLGHVRYGTHGVNSIESCHPFLRQNNWRSRNLVVAGNFNMTNVDDLFDKLLSLGQHPKEKVDTITVMEKIGHFLDEENQRIFDLYKDQYTNVEMSHVIEEKMDIPRVIRRSCRDFDGGYAMAGMIGHGAAFVARDPAGIRPAYYYADDEVVVVASERVAIKSAFNISYDSIREIQPGHALVIQKNGDFAEHPFINTLEKRSCSFERIYFSRGSDPAIYNERKELGRLLIPQVLKAIDYDLENTVFSYVPNTAETAFLGMMEGMETWLSEQRKKAVAEKASPEELDKLLSIRPRVEKMVIKDAKLRTFITDDDHRDDMVSAGYDTTYDVIRRGYDTLVLVDDSIVRGTTLEKSILRILDRLGPKKIVVVSSAPQIRYPDCYGIDMSRMKEFVAFRAALALLEERGQSEKLYNVLEECKSAFWNDRAHEENFVKSVYDNFSDQEISDKIAEIIRPHNLYAKVEVVFQTVENLHKACPNHTGDWYFTGNYPTLGGNKVVNKAFMNYMSGVSVRAY</sequence>
<dbReference type="InterPro" id="IPR000836">
    <property type="entry name" value="PRTase_dom"/>
</dbReference>
<evidence type="ECO:0000313" key="4">
    <source>
        <dbReference type="EMBL" id="MDJ1502867.1"/>
    </source>
</evidence>
<dbReference type="EMBL" id="JASJOU010000006">
    <property type="protein sequence ID" value="MDJ1502867.1"/>
    <property type="molecule type" value="Genomic_DNA"/>
</dbReference>
<dbReference type="Proteomes" id="UP001232063">
    <property type="component" value="Unassembled WGS sequence"/>
</dbReference>
<evidence type="ECO:0000259" key="3">
    <source>
        <dbReference type="PROSITE" id="PS51278"/>
    </source>
</evidence>
<evidence type="ECO:0000313" key="5">
    <source>
        <dbReference type="Proteomes" id="UP001232063"/>
    </source>
</evidence>
<evidence type="ECO:0000256" key="2">
    <source>
        <dbReference type="ARBA" id="ARBA00022962"/>
    </source>
</evidence>
<organism evidence="4 5">
    <name type="scientific">Xanthocytophaga agilis</name>
    <dbReference type="NCBI Taxonomy" id="3048010"/>
    <lineage>
        <taxon>Bacteria</taxon>
        <taxon>Pseudomonadati</taxon>
        <taxon>Bacteroidota</taxon>
        <taxon>Cytophagia</taxon>
        <taxon>Cytophagales</taxon>
        <taxon>Rhodocytophagaceae</taxon>
        <taxon>Xanthocytophaga</taxon>
    </lineage>
</organism>
<gene>
    <name evidence="4" type="ORF">QNI22_19515</name>
</gene>
<protein>
    <submittedName>
        <fullName evidence="4">Amidophosphoribosyltransferase</fullName>
    </submittedName>
</protein>
<dbReference type="InterPro" id="IPR017932">
    <property type="entry name" value="GATase_2_dom"/>
</dbReference>
<dbReference type="RefSeq" id="WP_314513195.1">
    <property type="nucleotide sequence ID" value="NZ_JASJOU010000006.1"/>
</dbReference>
<dbReference type="GO" id="GO:0016740">
    <property type="term" value="F:transferase activity"/>
    <property type="evidence" value="ECO:0007669"/>
    <property type="project" value="UniProtKB-KW"/>
</dbReference>
<keyword evidence="5" id="KW-1185">Reference proteome</keyword>
<comment type="caution">
    <text evidence="4">The sequence shown here is derived from an EMBL/GenBank/DDBJ whole genome shotgun (WGS) entry which is preliminary data.</text>
</comment>
<keyword evidence="2" id="KW-0315">Glutamine amidotransferase</keyword>
<name>A0AAE3R8S8_9BACT</name>
<accession>A0AAE3R8S8</accession>
<dbReference type="SUPFAM" id="SSF53271">
    <property type="entry name" value="PRTase-like"/>
    <property type="match status" value="1"/>
</dbReference>
<reference evidence="4" key="1">
    <citation type="submission" date="2023-05" db="EMBL/GenBank/DDBJ databases">
        <authorList>
            <person name="Zhang X."/>
        </authorList>
    </citation>
    <scope>NUCLEOTIDE SEQUENCE</scope>
    <source>
        <strain evidence="4">BD1B2-1</strain>
    </source>
</reference>
<dbReference type="CDD" id="cd06223">
    <property type="entry name" value="PRTases_typeI"/>
    <property type="match status" value="1"/>
</dbReference>
<dbReference type="PANTHER" id="PTHR11907">
    <property type="entry name" value="AMIDOPHOSPHORIBOSYLTRANSFERASE"/>
    <property type="match status" value="1"/>
</dbReference>
<dbReference type="InterPro" id="IPR029057">
    <property type="entry name" value="PRTase-like"/>
</dbReference>
<dbReference type="InterPro" id="IPR029055">
    <property type="entry name" value="Ntn_hydrolases_N"/>
</dbReference>
<evidence type="ECO:0000256" key="1">
    <source>
        <dbReference type="ARBA" id="ARBA00022679"/>
    </source>
</evidence>
<dbReference type="SUPFAM" id="SSF56235">
    <property type="entry name" value="N-terminal nucleophile aminohydrolases (Ntn hydrolases)"/>
    <property type="match status" value="1"/>
</dbReference>
<feature type="domain" description="Glutamine amidotransferase type-2" evidence="3">
    <location>
        <begin position="9"/>
        <end position="302"/>
    </location>
</feature>
<keyword evidence="1" id="KW-0808">Transferase</keyword>
<dbReference type="AlphaFoldDB" id="A0AAE3R8S8"/>
<dbReference type="PROSITE" id="PS51278">
    <property type="entry name" value="GATASE_TYPE_2"/>
    <property type="match status" value="1"/>
</dbReference>
<proteinExistence type="predicted"/>